<accession>A0A413T1R8</accession>
<proteinExistence type="predicted"/>
<evidence type="ECO:0000313" key="1">
    <source>
        <dbReference type="EMBL" id="RHA76777.1"/>
    </source>
</evidence>
<reference evidence="1 2" key="1">
    <citation type="submission" date="2018-08" db="EMBL/GenBank/DDBJ databases">
        <title>A genome reference for cultivated species of the human gut microbiota.</title>
        <authorList>
            <person name="Zou Y."/>
            <person name="Xue W."/>
            <person name="Luo G."/>
        </authorList>
    </citation>
    <scope>NUCLEOTIDE SEQUENCE [LARGE SCALE GENOMIC DNA]</scope>
    <source>
        <strain evidence="1 2">AM42-30</strain>
    </source>
</reference>
<dbReference type="Proteomes" id="UP000285740">
    <property type="component" value="Unassembled WGS sequence"/>
</dbReference>
<dbReference type="AlphaFoldDB" id="A0A413T1R8"/>
<organism evidence="1 2">
    <name type="scientific">Eubacterium ventriosum</name>
    <dbReference type="NCBI Taxonomy" id="39496"/>
    <lineage>
        <taxon>Bacteria</taxon>
        <taxon>Bacillati</taxon>
        <taxon>Bacillota</taxon>
        <taxon>Clostridia</taxon>
        <taxon>Eubacteriales</taxon>
        <taxon>Eubacteriaceae</taxon>
        <taxon>Eubacterium</taxon>
    </lineage>
</organism>
<name>A0A413T1R8_9FIRM</name>
<protein>
    <submittedName>
        <fullName evidence="1">Uncharacterized protein</fullName>
    </submittedName>
</protein>
<sequence>MDNVLLTSHIAGMSEDAVPKSPFLLMAELDRYFETGVTNRIVNEKDLEA</sequence>
<evidence type="ECO:0000313" key="2">
    <source>
        <dbReference type="Proteomes" id="UP000285740"/>
    </source>
</evidence>
<gene>
    <name evidence="1" type="ORF">DW918_10275</name>
</gene>
<dbReference type="EMBL" id="QSFV01000047">
    <property type="protein sequence ID" value="RHA76777.1"/>
    <property type="molecule type" value="Genomic_DNA"/>
</dbReference>
<comment type="caution">
    <text evidence="1">The sequence shown here is derived from an EMBL/GenBank/DDBJ whole genome shotgun (WGS) entry which is preliminary data.</text>
</comment>